<feature type="region of interest" description="Disordered" evidence="1">
    <location>
        <begin position="1"/>
        <end position="72"/>
    </location>
</feature>
<evidence type="ECO:0000256" key="1">
    <source>
        <dbReference type="SAM" id="MobiDB-lite"/>
    </source>
</evidence>
<feature type="region of interest" description="Disordered" evidence="1">
    <location>
        <begin position="220"/>
        <end position="422"/>
    </location>
</feature>
<feature type="compositionally biased region" description="Basic and acidic residues" evidence="1">
    <location>
        <begin position="295"/>
        <end position="307"/>
    </location>
</feature>
<dbReference type="Pfam" id="PF10446">
    <property type="entry name" value="DUF2457"/>
    <property type="match status" value="1"/>
</dbReference>
<feature type="compositionally biased region" description="Basic and acidic residues" evidence="1">
    <location>
        <begin position="222"/>
        <end position="231"/>
    </location>
</feature>
<keyword evidence="3" id="KW-1185">Reference proteome</keyword>
<evidence type="ECO:0000313" key="2">
    <source>
        <dbReference type="EMBL" id="CAF9903218.1"/>
    </source>
</evidence>
<feature type="compositionally biased region" description="Basic and acidic residues" evidence="1">
    <location>
        <begin position="185"/>
        <end position="204"/>
    </location>
</feature>
<feature type="region of interest" description="Disordered" evidence="1">
    <location>
        <begin position="86"/>
        <end position="142"/>
    </location>
</feature>
<dbReference type="InterPro" id="IPR018853">
    <property type="entry name" value="DUF2457"/>
</dbReference>
<accession>A0A8H3I3J3</accession>
<dbReference type="OrthoDB" id="2011769at2759"/>
<feature type="compositionally biased region" description="Polar residues" evidence="1">
    <location>
        <begin position="607"/>
        <end position="616"/>
    </location>
</feature>
<feature type="compositionally biased region" description="Acidic residues" evidence="1">
    <location>
        <begin position="525"/>
        <end position="538"/>
    </location>
</feature>
<organism evidence="2 3">
    <name type="scientific">Heterodermia speciosa</name>
    <dbReference type="NCBI Taxonomy" id="116794"/>
    <lineage>
        <taxon>Eukaryota</taxon>
        <taxon>Fungi</taxon>
        <taxon>Dikarya</taxon>
        <taxon>Ascomycota</taxon>
        <taxon>Pezizomycotina</taxon>
        <taxon>Lecanoromycetes</taxon>
        <taxon>OSLEUM clade</taxon>
        <taxon>Lecanoromycetidae</taxon>
        <taxon>Caliciales</taxon>
        <taxon>Physciaceae</taxon>
        <taxon>Heterodermia</taxon>
    </lineage>
</organism>
<feature type="compositionally biased region" description="Basic and acidic residues" evidence="1">
    <location>
        <begin position="325"/>
        <end position="346"/>
    </location>
</feature>
<feature type="region of interest" description="Disordered" evidence="1">
    <location>
        <begin position="674"/>
        <end position="697"/>
    </location>
</feature>
<dbReference type="EMBL" id="CAJPDS010000001">
    <property type="protein sequence ID" value="CAF9903218.1"/>
    <property type="molecule type" value="Genomic_DNA"/>
</dbReference>
<dbReference type="Proteomes" id="UP000664521">
    <property type="component" value="Unassembled WGS sequence"/>
</dbReference>
<dbReference type="AlphaFoldDB" id="A0A8H3I3J3"/>
<evidence type="ECO:0000313" key="3">
    <source>
        <dbReference type="Proteomes" id="UP000664521"/>
    </source>
</evidence>
<sequence>MNHQRQFGHAGLHSIYNAARSKGTTIPRETPSGSEDEHPADVDEPPDHKIRFERMPLHHRSTSEARAISSPSFLRTTNTSLLTQALHSSPDATSSSEAEAPALTSDGGLTTSPNTPSPHLLVSDPPRLQFHDPTDLSLTDSDTHISHPKVALASPQEKGTKDLEANLKQRRCIKFACGRQTAVEPKVEEPAKPRDSVKPADPPKRPCMLRFACPFKPSAEAVRGDQLERKTMRSPPPQGLLSPQSATSPFLLNRDPRQHRDSASSATTVKENISPGAKTDDNSGRLRSTSTNKRQKLDNREATRFHEFGGSFGVEDEWTKEEIEDPKKITVNDTLRKEMVIRKLGQEAEEEAIEEDAEEEEDDDDEDDNDIEDPDSEEDFSDGNESDNEEGFAESDDESDGDSDYQFWTPGLTTAATSTDHVEHIRPLTQRMASISSIESIIDMREKGRRGSHAKQMPPRRSSTKAPKMRPGTPDLPDSTDFVCGTLDEDRPLEVAYVSCLEERKRSKHRVIPQDIDPSFPTSDPEIDEEDDDEEDEVANQSSDEHKWIAGRPDDSESEEIPILKPRLSRRGTKSPMPSPRRMRSPPPMAKRAIIHKSPPPRRLFGQSPNKKSTPFQIGLRLKSPPSSRMISPADSPRPNSHGMVLPHLAQRPHLTHTASLPRTPNPFWSKQRTRFEDSDEPSDGATRTVAEGHSRGPIDIVKGLEHKRQRRKEKFWRQHCRNAGKEKDRKCQPGKGAQRMREVGLEMANKGRGYGNNKAQLVLSI</sequence>
<feature type="compositionally biased region" description="Polar residues" evidence="1">
    <location>
        <begin position="86"/>
        <end position="97"/>
    </location>
</feature>
<feature type="region of interest" description="Disordered" evidence="1">
    <location>
        <begin position="182"/>
        <end position="205"/>
    </location>
</feature>
<gene>
    <name evidence="2" type="ORF">HETSPECPRED_000161</name>
</gene>
<reference evidence="2" key="1">
    <citation type="submission" date="2021-03" db="EMBL/GenBank/DDBJ databases">
        <authorList>
            <person name="Tagirdzhanova G."/>
        </authorList>
    </citation>
    <scope>NUCLEOTIDE SEQUENCE</scope>
</reference>
<proteinExistence type="predicted"/>
<name>A0A8H3I3J3_9LECA</name>
<protein>
    <submittedName>
        <fullName evidence="2">Uncharacterized protein</fullName>
    </submittedName>
</protein>
<feature type="compositionally biased region" description="Acidic residues" evidence="1">
    <location>
        <begin position="314"/>
        <end position="324"/>
    </location>
</feature>
<comment type="caution">
    <text evidence="2">The sequence shown here is derived from an EMBL/GenBank/DDBJ whole genome shotgun (WGS) entry which is preliminary data.</text>
</comment>
<feature type="compositionally biased region" description="Basic and acidic residues" evidence="1">
    <location>
        <begin position="543"/>
        <end position="555"/>
    </location>
</feature>
<feature type="region of interest" description="Disordered" evidence="1">
    <location>
        <begin position="503"/>
        <end position="641"/>
    </location>
</feature>
<feature type="region of interest" description="Disordered" evidence="1">
    <location>
        <begin position="445"/>
        <end position="485"/>
    </location>
</feature>
<feature type="compositionally biased region" description="Acidic residues" evidence="1">
    <location>
        <begin position="347"/>
        <end position="403"/>
    </location>
</feature>
<feature type="compositionally biased region" description="Basic and acidic residues" evidence="1">
    <location>
        <begin position="35"/>
        <end position="56"/>
    </location>
</feature>